<protein>
    <recommendedName>
        <fullName evidence="8">RNA-binding protein 25</fullName>
    </recommendedName>
</protein>
<evidence type="ECO:0008006" key="8">
    <source>
        <dbReference type="Google" id="ProtNLM"/>
    </source>
</evidence>
<dbReference type="SUPFAM" id="SSF54928">
    <property type="entry name" value="RNA-binding domain, RBD"/>
    <property type="match status" value="1"/>
</dbReference>
<dbReference type="InterPro" id="IPR002483">
    <property type="entry name" value="PWI_dom"/>
</dbReference>
<feature type="compositionally biased region" description="Gly residues" evidence="3">
    <location>
        <begin position="288"/>
        <end position="299"/>
    </location>
</feature>
<dbReference type="PROSITE" id="PS51025">
    <property type="entry name" value="PWI"/>
    <property type="match status" value="1"/>
</dbReference>
<dbReference type="SMART" id="SM00360">
    <property type="entry name" value="RRM"/>
    <property type="match status" value="1"/>
</dbReference>
<dbReference type="InterPro" id="IPR012677">
    <property type="entry name" value="Nucleotide-bd_a/b_plait_sf"/>
</dbReference>
<feature type="compositionally biased region" description="Basic and acidic residues" evidence="3">
    <location>
        <begin position="218"/>
        <end position="229"/>
    </location>
</feature>
<dbReference type="InterPro" id="IPR034268">
    <property type="entry name" value="RBM25_RRM"/>
</dbReference>
<dbReference type="InterPro" id="IPR000504">
    <property type="entry name" value="RRM_dom"/>
</dbReference>
<dbReference type="OrthoDB" id="6275295at2759"/>
<feature type="domain" description="PWI" evidence="5">
    <location>
        <begin position="523"/>
        <end position="623"/>
    </location>
</feature>
<accession>A0A9P7KIV6</accession>
<dbReference type="Gene3D" id="1.20.1390.10">
    <property type="entry name" value="PWI domain"/>
    <property type="match status" value="1"/>
</dbReference>
<dbReference type="PANTHER" id="PTHR18806:SF4">
    <property type="entry name" value="RNA-BINDING PROTEIN 25"/>
    <property type="match status" value="1"/>
</dbReference>
<feature type="region of interest" description="Disordered" evidence="3">
    <location>
        <begin position="218"/>
        <end position="334"/>
    </location>
</feature>
<dbReference type="PANTHER" id="PTHR18806">
    <property type="entry name" value="RBM25 PROTEIN"/>
    <property type="match status" value="1"/>
</dbReference>
<keyword evidence="1" id="KW-0694">RNA-binding</keyword>
<dbReference type="Proteomes" id="UP000717328">
    <property type="component" value="Unassembled WGS sequence"/>
</dbReference>
<gene>
    <name evidence="6" type="ORF">H0H81_004730</name>
</gene>
<dbReference type="SMART" id="SM00311">
    <property type="entry name" value="PWI"/>
    <property type="match status" value="1"/>
</dbReference>
<proteinExistence type="predicted"/>
<evidence type="ECO:0000313" key="7">
    <source>
        <dbReference type="Proteomes" id="UP000717328"/>
    </source>
</evidence>
<sequence length="623" mass="70392">MQPLPNRLGLGLRPPLPSYGQGPSMSALAQQQQMHFVPPQALKQTSLFVGSISGGITDAFLNQLLTACGPIKSFKRLITPANKPQGFGFAEFEEPEGALRALALMNGIELPALEDGCANKKLLVKADEKTRAFLDAYQSQRMVTSADDAQMAQSKSRLDELVADINRVSQDAANNGLIDKEKYVIPPHLHDLQEADLPETQRGLVISEIAQFRERAAKREREKLRDVRDSIPSIAPSGPKLREWGKPQGAQQSGQGAAAASQSRKEQGFGKGAQGYSKPVGFVKADEGGAGGYDGGGRSAPGKQTKTDEELEEERKEARRRDEEVSFRDRERRYEPRERTRIQTLQRAIDREQSTREAEQRQRVEMRERLHIWDDDESDEMFYVDRARWRNNRARRLEAEEAEDAKSRVFEEQEAENLRRESEDFLARQMDEMQALAEEQRKAGLLLDDGAPVKLNVSIAVASSKDSAPKEKATVFGQEDEEDDGIKKRKVPLVKLDFSVAESGEQTKERLERIRTSVPTDKDTLFKAKVRWDGLSDTIIDRKFEPLVKRLMMKYLGEMEEEDLIMFVLEHMKDHKGPHKLVEGLEPVLEEEAIDFTVSLWRQVIFESMAYNDGLLTDKLLVD</sequence>
<feature type="compositionally biased region" description="Low complexity" evidence="3">
    <location>
        <begin position="248"/>
        <end position="262"/>
    </location>
</feature>
<evidence type="ECO:0000256" key="2">
    <source>
        <dbReference type="SAM" id="Coils"/>
    </source>
</evidence>
<comment type="caution">
    <text evidence="6">The sequence shown here is derived from an EMBL/GenBank/DDBJ whole genome shotgun (WGS) entry which is preliminary data.</text>
</comment>
<evidence type="ECO:0000259" key="4">
    <source>
        <dbReference type="PROSITE" id="PS50102"/>
    </source>
</evidence>
<dbReference type="InterPro" id="IPR035979">
    <property type="entry name" value="RBD_domain_sf"/>
</dbReference>
<organism evidence="6 7">
    <name type="scientific">Sphagnurus paluster</name>
    <dbReference type="NCBI Taxonomy" id="117069"/>
    <lineage>
        <taxon>Eukaryota</taxon>
        <taxon>Fungi</taxon>
        <taxon>Dikarya</taxon>
        <taxon>Basidiomycota</taxon>
        <taxon>Agaricomycotina</taxon>
        <taxon>Agaricomycetes</taxon>
        <taxon>Agaricomycetidae</taxon>
        <taxon>Agaricales</taxon>
        <taxon>Tricholomatineae</taxon>
        <taxon>Lyophyllaceae</taxon>
        <taxon>Sphagnurus</taxon>
    </lineage>
</organism>
<feature type="coiled-coil region" evidence="2">
    <location>
        <begin position="342"/>
        <end position="369"/>
    </location>
</feature>
<evidence type="ECO:0000256" key="1">
    <source>
        <dbReference type="PROSITE-ProRule" id="PRU00176"/>
    </source>
</evidence>
<dbReference type="Pfam" id="PF00076">
    <property type="entry name" value="RRM_1"/>
    <property type="match status" value="1"/>
</dbReference>
<dbReference type="PROSITE" id="PS50102">
    <property type="entry name" value="RRM"/>
    <property type="match status" value="1"/>
</dbReference>
<dbReference type="CDD" id="cd12446">
    <property type="entry name" value="RRM_RBM25"/>
    <property type="match status" value="1"/>
</dbReference>
<feature type="domain" description="RRM" evidence="4">
    <location>
        <begin position="45"/>
        <end position="129"/>
    </location>
</feature>
<name>A0A9P7KIV6_9AGAR</name>
<reference evidence="6" key="2">
    <citation type="submission" date="2021-10" db="EMBL/GenBank/DDBJ databases">
        <title>Phylogenomics reveals ancestral predisposition of the termite-cultivated fungus Termitomyces towards a domesticated lifestyle.</title>
        <authorList>
            <person name="Auxier B."/>
            <person name="Grum-Grzhimaylo A."/>
            <person name="Cardenas M.E."/>
            <person name="Lodge J.D."/>
            <person name="Laessoe T."/>
            <person name="Pedersen O."/>
            <person name="Smith M.E."/>
            <person name="Kuyper T.W."/>
            <person name="Franco-Molano E.A."/>
            <person name="Baroni T.J."/>
            <person name="Aanen D.K."/>
        </authorList>
    </citation>
    <scope>NUCLEOTIDE SEQUENCE</scope>
    <source>
        <strain evidence="6">D49</strain>
    </source>
</reference>
<dbReference type="GO" id="GO:0005681">
    <property type="term" value="C:spliceosomal complex"/>
    <property type="evidence" value="ECO:0007669"/>
    <property type="project" value="TreeGrafter"/>
</dbReference>
<dbReference type="AlphaFoldDB" id="A0A9P7KIV6"/>
<reference evidence="6" key="1">
    <citation type="submission" date="2021-02" db="EMBL/GenBank/DDBJ databases">
        <authorList>
            <person name="Nieuwenhuis M."/>
            <person name="Van De Peppel L.J.J."/>
        </authorList>
    </citation>
    <scope>NUCLEOTIDE SEQUENCE</scope>
    <source>
        <strain evidence="6">D49</strain>
    </source>
</reference>
<dbReference type="Pfam" id="PF01480">
    <property type="entry name" value="PWI"/>
    <property type="match status" value="1"/>
</dbReference>
<keyword evidence="2" id="KW-0175">Coiled coil</keyword>
<feature type="compositionally biased region" description="Basic and acidic residues" evidence="3">
    <location>
        <begin position="305"/>
        <end position="334"/>
    </location>
</feature>
<dbReference type="EMBL" id="JABCKI010000012">
    <property type="protein sequence ID" value="KAG5654311.1"/>
    <property type="molecule type" value="Genomic_DNA"/>
</dbReference>
<dbReference type="Gene3D" id="3.30.70.330">
    <property type="match status" value="1"/>
</dbReference>
<dbReference type="GO" id="GO:0003729">
    <property type="term" value="F:mRNA binding"/>
    <property type="evidence" value="ECO:0007669"/>
    <property type="project" value="TreeGrafter"/>
</dbReference>
<evidence type="ECO:0000313" key="6">
    <source>
        <dbReference type="EMBL" id="KAG5654311.1"/>
    </source>
</evidence>
<evidence type="ECO:0000259" key="5">
    <source>
        <dbReference type="PROSITE" id="PS51025"/>
    </source>
</evidence>
<keyword evidence="7" id="KW-1185">Reference proteome</keyword>
<dbReference type="InterPro" id="IPR052768">
    <property type="entry name" value="RBM25"/>
</dbReference>
<evidence type="ECO:0000256" key="3">
    <source>
        <dbReference type="SAM" id="MobiDB-lite"/>
    </source>
</evidence>